<dbReference type="EMBL" id="JASXSV010000004">
    <property type="protein sequence ID" value="MDP0588345.1"/>
    <property type="molecule type" value="Genomic_DNA"/>
</dbReference>
<dbReference type="Proteomes" id="UP001178148">
    <property type="component" value="Unassembled WGS sequence"/>
</dbReference>
<dbReference type="AlphaFoldDB" id="A0AA90SS81"/>
<protein>
    <submittedName>
        <fullName evidence="1">Uncharacterized protein</fullName>
    </submittedName>
</protein>
<sequence>MLPIEGLKQSAQELSKAFERSAGQRNEYWKKHVQPFWKKVWPKDEKLRTPEIARCLALLIIKAGNEFPAALDAVKDWLQPIENYYRSYVVGELHQSDLCSQYPKDALYLLDAICDDKNGKTSGLKECLDQIGEKEPKLKKDAKYKKLN</sequence>
<name>A0AA90SS81_9GAMM</name>
<gene>
    <name evidence="1" type="ORF">QS748_03780</name>
</gene>
<reference evidence="1 2" key="1">
    <citation type="journal article" date="2023" name="bioRxiv">
        <title>An intranuclear bacterial parasite of deep-sea mussels expresses apoptosis inhibitors acquired from its host.</title>
        <authorList>
            <person name="Gonzalez Porras M.A."/>
            <person name="Assie A."/>
            <person name="Tietjen M."/>
            <person name="Violette M."/>
            <person name="Kleiner M."/>
            <person name="Gruber-Vodicka H."/>
            <person name="Dubilier N."/>
            <person name="Leisch N."/>
        </authorList>
    </citation>
    <scope>NUCLEOTIDE SEQUENCE [LARGE SCALE GENOMIC DNA]</scope>
    <source>
        <strain evidence="1">IAP13</strain>
    </source>
</reference>
<accession>A0AA90SS81</accession>
<evidence type="ECO:0000313" key="2">
    <source>
        <dbReference type="Proteomes" id="UP001178148"/>
    </source>
</evidence>
<keyword evidence="2" id="KW-1185">Reference proteome</keyword>
<organism evidence="1 2">
    <name type="scientific">Candidatus Endonucleibacter bathymodioli</name>
    <dbReference type="NCBI Taxonomy" id="539814"/>
    <lineage>
        <taxon>Bacteria</taxon>
        <taxon>Pseudomonadati</taxon>
        <taxon>Pseudomonadota</taxon>
        <taxon>Gammaproteobacteria</taxon>
        <taxon>Oceanospirillales</taxon>
        <taxon>Endozoicomonadaceae</taxon>
        <taxon>Candidatus Endonucleibacter</taxon>
    </lineage>
</organism>
<proteinExistence type="predicted"/>
<evidence type="ECO:0000313" key="1">
    <source>
        <dbReference type="EMBL" id="MDP0588345.1"/>
    </source>
</evidence>
<comment type="caution">
    <text evidence="1">The sequence shown here is derived from an EMBL/GenBank/DDBJ whole genome shotgun (WGS) entry which is preliminary data.</text>
</comment>